<comment type="caution">
    <text evidence="8">The sequence shown here is derived from an EMBL/GenBank/DDBJ whole genome shotgun (WGS) entry which is preliminary data.</text>
</comment>
<feature type="transmembrane region" description="Helical" evidence="7">
    <location>
        <begin position="184"/>
        <end position="206"/>
    </location>
</feature>
<evidence type="ECO:0000256" key="5">
    <source>
        <dbReference type="ARBA" id="ARBA00022989"/>
    </source>
</evidence>
<evidence type="ECO:0000256" key="6">
    <source>
        <dbReference type="ARBA" id="ARBA00023136"/>
    </source>
</evidence>
<evidence type="ECO:0000256" key="2">
    <source>
        <dbReference type="ARBA" id="ARBA00007015"/>
    </source>
</evidence>
<dbReference type="AlphaFoldDB" id="A0AAV8SIM8"/>
<gene>
    <name evidence="8" type="ORF">K2173_025951</name>
</gene>
<accession>A0AAV8SIM8</accession>
<dbReference type="InterPro" id="IPR039309">
    <property type="entry name" value="BT1"/>
</dbReference>
<dbReference type="SUPFAM" id="SSF103473">
    <property type="entry name" value="MFS general substrate transporter"/>
    <property type="match status" value="1"/>
</dbReference>
<keyword evidence="6 7" id="KW-0472">Membrane</keyword>
<evidence type="ECO:0000313" key="8">
    <source>
        <dbReference type="EMBL" id="KAJ8751770.1"/>
    </source>
</evidence>
<feature type="transmembrane region" description="Helical" evidence="7">
    <location>
        <begin position="268"/>
        <end position="289"/>
    </location>
</feature>
<proteinExistence type="inferred from homology"/>
<dbReference type="PANTHER" id="PTHR31585:SF6">
    <property type="entry name" value="FOLATE-BIOPTERIN TRANSPORTER 2-RELATED"/>
    <property type="match status" value="1"/>
</dbReference>
<dbReference type="GO" id="GO:0016020">
    <property type="term" value="C:membrane"/>
    <property type="evidence" value="ECO:0007669"/>
    <property type="project" value="UniProtKB-SubCell"/>
</dbReference>
<comment type="subcellular location">
    <subcellularLocation>
        <location evidence="1">Membrane</location>
        <topology evidence="1">Multi-pass membrane protein</topology>
    </subcellularLocation>
</comment>
<dbReference type="EMBL" id="JAIWQS010000011">
    <property type="protein sequence ID" value="KAJ8751770.1"/>
    <property type="molecule type" value="Genomic_DNA"/>
</dbReference>
<dbReference type="PANTHER" id="PTHR31585">
    <property type="entry name" value="FOLATE-BIOPTERIN TRANSPORTER 1, CHLOROPLASTIC"/>
    <property type="match status" value="1"/>
</dbReference>
<feature type="transmembrane region" description="Helical" evidence="7">
    <location>
        <begin position="45"/>
        <end position="66"/>
    </location>
</feature>
<evidence type="ECO:0000256" key="3">
    <source>
        <dbReference type="ARBA" id="ARBA00022448"/>
    </source>
</evidence>
<dbReference type="Proteomes" id="UP001159364">
    <property type="component" value="Linkage Group LG11"/>
</dbReference>
<dbReference type="InterPro" id="IPR004324">
    <property type="entry name" value="FBT"/>
</dbReference>
<dbReference type="Pfam" id="PF03092">
    <property type="entry name" value="BT1"/>
    <property type="match status" value="1"/>
</dbReference>
<feature type="transmembrane region" description="Helical" evidence="7">
    <location>
        <begin position="117"/>
        <end position="136"/>
    </location>
</feature>
<name>A0AAV8SIM8_9ROSI</name>
<feature type="transmembrane region" description="Helical" evidence="7">
    <location>
        <begin position="301"/>
        <end position="320"/>
    </location>
</feature>
<feature type="transmembrane region" description="Helical" evidence="7">
    <location>
        <begin position="212"/>
        <end position="231"/>
    </location>
</feature>
<dbReference type="NCBIfam" id="TIGR00788">
    <property type="entry name" value="fbt"/>
    <property type="match status" value="1"/>
</dbReference>
<dbReference type="InterPro" id="IPR036259">
    <property type="entry name" value="MFS_trans_sf"/>
</dbReference>
<sequence length="498" mass="55424">MSETESLRPSNEEAEEDHESERGRFYDCILAPFHWLKMLATETHWSYVFAVVVVYGISQGMGGALFRVGTEYYMKDVQKVQPSESQIYQGIIFIPWLVKPLWGLLTDVFPILGYRRRPYFVLSGLVGVFSTLILALHDKVQLLLAVVLLTTQSMYVAIADVTIDACVAENSNTHPALAADLQSLCSFSSSIGALLGYSLSGVFVHLLGPKGVLGLLAIPAGLVSLVGMTLSESNTQNSVCREVHQNIVDAGKAMWKTLKFPEVWRPCLYIYLSISVSLNIHEGLFYWYTDSKEGPSFSQETIGFISSFAAAGSFLGALLYQNVLKNHPFRDLLFWTQFLFGLTGMLDLVMVLRLNLRLGIPDYFFAVFDASFSHVIGRLKWMPLLVLCSKLCPPGIEGTFFALLMSIENLGHFSSSWLGGLLLHLLHVTRVNFNNLWLTILIRNLLRLTPLCLLCLVPNADQNATLLPTEISGSKEGTETQAIENIELVSLVSKMDEM</sequence>
<organism evidence="8 9">
    <name type="scientific">Erythroxylum novogranatense</name>
    <dbReference type="NCBI Taxonomy" id="1862640"/>
    <lineage>
        <taxon>Eukaryota</taxon>
        <taxon>Viridiplantae</taxon>
        <taxon>Streptophyta</taxon>
        <taxon>Embryophyta</taxon>
        <taxon>Tracheophyta</taxon>
        <taxon>Spermatophyta</taxon>
        <taxon>Magnoliopsida</taxon>
        <taxon>eudicotyledons</taxon>
        <taxon>Gunneridae</taxon>
        <taxon>Pentapetalae</taxon>
        <taxon>rosids</taxon>
        <taxon>fabids</taxon>
        <taxon>Malpighiales</taxon>
        <taxon>Erythroxylaceae</taxon>
        <taxon>Erythroxylum</taxon>
    </lineage>
</organism>
<evidence type="ECO:0000256" key="7">
    <source>
        <dbReference type="SAM" id="Phobius"/>
    </source>
</evidence>
<protein>
    <recommendedName>
        <fullName evidence="10">Folate-biopterin transporter 2</fullName>
    </recommendedName>
</protein>
<keyword evidence="4 7" id="KW-0812">Transmembrane</keyword>
<keyword evidence="3" id="KW-0813">Transport</keyword>
<feature type="transmembrane region" description="Helical" evidence="7">
    <location>
        <begin position="86"/>
        <end position="105"/>
    </location>
</feature>
<feature type="transmembrane region" description="Helical" evidence="7">
    <location>
        <begin position="142"/>
        <end position="163"/>
    </location>
</feature>
<comment type="similarity">
    <text evidence="2">Belongs to the major facilitator superfamily. Folate-biopterin transporter (TC 2.A.71) family.</text>
</comment>
<evidence type="ECO:0008006" key="10">
    <source>
        <dbReference type="Google" id="ProtNLM"/>
    </source>
</evidence>
<reference evidence="8 9" key="1">
    <citation type="submission" date="2021-09" db="EMBL/GenBank/DDBJ databases">
        <title>Genomic insights and catalytic innovation underlie evolution of tropane alkaloids biosynthesis.</title>
        <authorList>
            <person name="Wang Y.-J."/>
            <person name="Tian T."/>
            <person name="Huang J.-P."/>
            <person name="Huang S.-X."/>
        </authorList>
    </citation>
    <scope>NUCLEOTIDE SEQUENCE [LARGE SCALE GENOMIC DNA]</scope>
    <source>
        <strain evidence="8">KIB-2018</strain>
        <tissue evidence="8">Leaf</tissue>
    </source>
</reference>
<keyword evidence="5 7" id="KW-1133">Transmembrane helix</keyword>
<keyword evidence="9" id="KW-1185">Reference proteome</keyword>
<dbReference type="Gene3D" id="1.20.1250.20">
    <property type="entry name" value="MFS general substrate transporter like domains"/>
    <property type="match status" value="1"/>
</dbReference>
<evidence type="ECO:0000256" key="4">
    <source>
        <dbReference type="ARBA" id="ARBA00022692"/>
    </source>
</evidence>
<dbReference type="CDD" id="cd17484">
    <property type="entry name" value="MFS_FBT"/>
    <property type="match status" value="1"/>
</dbReference>
<evidence type="ECO:0000256" key="1">
    <source>
        <dbReference type="ARBA" id="ARBA00004141"/>
    </source>
</evidence>
<feature type="transmembrane region" description="Helical" evidence="7">
    <location>
        <begin position="332"/>
        <end position="351"/>
    </location>
</feature>
<evidence type="ECO:0000313" key="9">
    <source>
        <dbReference type="Proteomes" id="UP001159364"/>
    </source>
</evidence>